<evidence type="ECO:0000313" key="2">
    <source>
        <dbReference type="EMBL" id="TKW19134.1"/>
    </source>
</evidence>
<organism evidence="2 3">
    <name type="scientific">Setaria viridis</name>
    <name type="common">Green bristlegrass</name>
    <name type="synonym">Setaria italica subsp. viridis</name>
    <dbReference type="NCBI Taxonomy" id="4556"/>
    <lineage>
        <taxon>Eukaryota</taxon>
        <taxon>Viridiplantae</taxon>
        <taxon>Streptophyta</taxon>
        <taxon>Embryophyta</taxon>
        <taxon>Tracheophyta</taxon>
        <taxon>Spermatophyta</taxon>
        <taxon>Magnoliopsida</taxon>
        <taxon>Liliopsida</taxon>
        <taxon>Poales</taxon>
        <taxon>Poaceae</taxon>
        <taxon>PACMAD clade</taxon>
        <taxon>Panicoideae</taxon>
        <taxon>Panicodae</taxon>
        <taxon>Paniceae</taxon>
        <taxon>Cenchrinae</taxon>
        <taxon>Setaria</taxon>
    </lineage>
</organism>
<feature type="region of interest" description="Disordered" evidence="1">
    <location>
        <begin position="73"/>
        <end position="106"/>
    </location>
</feature>
<dbReference type="Gramene" id="TKW19134">
    <property type="protein sequence ID" value="TKW19134"/>
    <property type="gene ID" value="SEVIR_4G000800v2"/>
</dbReference>
<reference evidence="2" key="1">
    <citation type="submission" date="2019-03" db="EMBL/GenBank/DDBJ databases">
        <title>WGS assembly of Setaria viridis.</title>
        <authorList>
            <person name="Huang P."/>
            <person name="Jenkins J."/>
            <person name="Grimwood J."/>
            <person name="Barry K."/>
            <person name="Healey A."/>
            <person name="Mamidi S."/>
            <person name="Sreedasyam A."/>
            <person name="Shu S."/>
            <person name="Feldman M."/>
            <person name="Wu J."/>
            <person name="Yu Y."/>
            <person name="Chen C."/>
            <person name="Johnson J."/>
            <person name="Rokhsar D."/>
            <person name="Baxter I."/>
            <person name="Schmutz J."/>
            <person name="Brutnell T."/>
            <person name="Kellogg E."/>
        </authorList>
    </citation>
    <scope>NUCLEOTIDE SEQUENCE [LARGE SCALE GENOMIC DNA]</scope>
</reference>
<feature type="compositionally biased region" description="Low complexity" evidence="1">
    <location>
        <begin position="142"/>
        <end position="154"/>
    </location>
</feature>
<feature type="region of interest" description="Disordered" evidence="1">
    <location>
        <begin position="142"/>
        <end position="167"/>
    </location>
</feature>
<gene>
    <name evidence="2" type="ORF">SEVIR_4G000800v2</name>
</gene>
<protein>
    <submittedName>
        <fullName evidence="2">Uncharacterized protein</fullName>
    </submittedName>
</protein>
<dbReference type="AlphaFoldDB" id="A0A4U6UV54"/>
<keyword evidence="3" id="KW-1185">Reference proteome</keyword>
<dbReference type="Proteomes" id="UP000298652">
    <property type="component" value="Chromosome 4"/>
</dbReference>
<accession>A0A4U6UV54</accession>
<dbReference type="EMBL" id="CM016555">
    <property type="protein sequence ID" value="TKW19134.1"/>
    <property type="molecule type" value="Genomic_DNA"/>
</dbReference>
<sequence length="167" mass="18029">MVESILQYSIFSSERADTELAVLDSWASSSLSCPPARIKCASSPNQFNHFYIRLYSPVLHFSFRTYQNHRDPQQILPHRSSPSPHSHRRSSTSMATAPALPPPASRMSSLLRLTGYPLGTPPVASGVTPDFIRDGALVAFRSVSTGSRSRRGTPPSGGDGASSARSA</sequence>
<name>A0A4U6UV54_SETVI</name>
<evidence type="ECO:0000256" key="1">
    <source>
        <dbReference type="SAM" id="MobiDB-lite"/>
    </source>
</evidence>
<evidence type="ECO:0000313" key="3">
    <source>
        <dbReference type="Proteomes" id="UP000298652"/>
    </source>
</evidence>
<proteinExistence type="predicted"/>